<evidence type="ECO:0000313" key="3">
    <source>
        <dbReference type="Proteomes" id="UP000000442"/>
    </source>
</evidence>
<keyword evidence="3" id="KW-1185">Reference proteome</keyword>
<dbReference type="Proteomes" id="UP000000442">
    <property type="component" value="Chromosome"/>
</dbReference>
<dbReference type="Gene3D" id="2.160.10.10">
    <property type="entry name" value="Hexapeptide repeat proteins"/>
    <property type="match status" value="1"/>
</dbReference>
<keyword evidence="2" id="KW-0012">Acyltransferase</keyword>
<sequence length="54" mass="5585">MAGAIILPGVHIETGAVIGAGSVVTKNVDSNCIVGSNPARLIKRRDLESNKVDK</sequence>
<dbReference type="PANTHER" id="PTHR43300">
    <property type="entry name" value="ACETYLTRANSFERASE"/>
    <property type="match status" value="1"/>
</dbReference>
<dbReference type="PANTHER" id="PTHR43300:SF11">
    <property type="entry name" value="ACETYLTRANSFERASE RV3034C-RELATED"/>
    <property type="match status" value="1"/>
</dbReference>
<evidence type="ECO:0000256" key="1">
    <source>
        <dbReference type="ARBA" id="ARBA00007274"/>
    </source>
</evidence>
<proteinExistence type="inferred from homology"/>
<dbReference type="GO" id="GO:0016746">
    <property type="term" value="F:acyltransferase activity"/>
    <property type="evidence" value="ECO:0007669"/>
    <property type="project" value="UniProtKB-KW"/>
</dbReference>
<dbReference type="EC" id="2.3.1.-" evidence="2"/>
<dbReference type="EMBL" id="CP001087">
    <property type="protein sequence ID" value="ACN15626.1"/>
    <property type="molecule type" value="Genomic_DNA"/>
</dbReference>
<dbReference type="AlphaFoldDB" id="C0QGX7"/>
<keyword evidence="2" id="KW-0808">Transferase</keyword>
<comment type="similarity">
    <text evidence="1">Belongs to the transferase hexapeptide repeat family.</text>
</comment>
<organism evidence="2 3">
    <name type="scientific">Desulforapulum autotrophicum (strain ATCC 43914 / DSM 3382 / VKM B-1955 / HRM2)</name>
    <name type="common">Desulfobacterium autotrophicum</name>
    <dbReference type="NCBI Taxonomy" id="177437"/>
    <lineage>
        <taxon>Bacteria</taxon>
        <taxon>Pseudomonadati</taxon>
        <taxon>Thermodesulfobacteriota</taxon>
        <taxon>Desulfobacteria</taxon>
        <taxon>Desulfobacterales</taxon>
        <taxon>Desulfobacteraceae</taxon>
        <taxon>Desulforapulum</taxon>
    </lineage>
</organism>
<dbReference type="HOGENOM" id="CLU_3042668_0_0_7"/>
<protein>
    <submittedName>
        <fullName evidence="2">Acetyltransferase (Hexapeptide repeat family protein)</fullName>
        <ecNumber evidence="2">2.3.1.-</ecNumber>
    </submittedName>
</protein>
<dbReference type="SUPFAM" id="SSF51161">
    <property type="entry name" value="Trimeric LpxA-like enzymes"/>
    <property type="match status" value="1"/>
</dbReference>
<evidence type="ECO:0000313" key="2">
    <source>
        <dbReference type="EMBL" id="ACN15626.1"/>
    </source>
</evidence>
<dbReference type="eggNOG" id="COG0110">
    <property type="taxonomic scope" value="Bacteria"/>
</dbReference>
<gene>
    <name evidence="2" type="ordered locus">HRM2_25320</name>
</gene>
<dbReference type="InterPro" id="IPR050179">
    <property type="entry name" value="Trans_hexapeptide_repeat"/>
</dbReference>
<accession>C0QGX7</accession>
<dbReference type="STRING" id="177437.HRM2_25320"/>
<name>C0QGX7_DESAH</name>
<reference evidence="2 3" key="1">
    <citation type="journal article" date="2009" name="Environ. Microbiol.">
        <title>Genome sequence of Desulfobacterium autotrophicum HRM2, a marine sulfate reducer oxidizing organic carbon completely to carbon dioxide.</title>
        <authorList>
            <person name="Strittmatter A.W."/>
            <person name="Liesegang H."/>
            <person name="Rabus R."/>
            <person name="Decker I."/>
            <person name="Amann J."/>
            <person name="Andres S."/>
            <person name="Henne A."/>
            <person name="Fricke W.F."/>
            <person name="Martinez-Arias R."/>
            <person name="Bartels D."/>
            <person name="Goesmann A."/>
            <person name="Krause L."/>
            <person name="Puehler A."/>
            <person name="Klenk H.P."/>
            <person name="Richter M."/>
            <person name="Schuler M."/>
            <person name="Gloeckner F.O."/>
            <person name="Meyerdierks A."/>
            <person name="Gottschalk G."/>
            <person name="Amann R."/>
        </authorList>
    </citation>
    <scope>NUCLEOTIDE SEQUENCE [LARGE SCALE GENOMIC DNA]</scope>
    <source>
        <strain evidence="3">ATCC 43914 / DSM 3382 / HRM2</strain>
    </source>
</reference>
<dbReference type="InterPro" id="IPR011004">
    <property type="entry name" value="Trimer_LpxA-like_sf"/>
</dbReference>
<dbReference type="KEGG" id="dat:HRM2_25320"/>